<evidence type="ECO:0000256" key="11">
    <source>
        <dbReference type="ARBA" id="ARBA00023286"/>
    </source>
</evidence>
<evidence type="ECO:0000313" key="16">
    <source>
        <dbReference type="Proteomes" id="UP000694726"/>
    </source>
</evidence>
<reference evidence="15" key="1">
    <citation type="submission" date="2025-08" db="UniProtKB">
        <authorList>
            <consortium name="Ensembl"/>
        </authorList>
    </citation>
    <scope>IDENTIFICATION</scope>
</reference>
<keyword evidence="6" id="KW-1133">Transmembrane helix</keyword>
<proteinExistence type="inferred from homology"/>
<accession>A0A8D0TW02</accession>
<dbReference type="InterPro" id="IPR059116">
    <property type="entry name" value="P2X_receptor"/>
</dbReference>
<keyword evidence="8" id="KW-0472">Membrane</keyword>
<name>A0A8D0TW02_PIG</name>
<keyword evidence="3" id="KW-0813">Transport</keyword>
<comment type="catalytic activity">
    <reaction evidence="13">
        <text>Ca(2+)(in) = Ca(2+)(out)</text>
        <dbReference type="Rhea" id="RHEA:29671"/>
        <dbReference type="ChEBI" id="CHEBI:29108"/>
    </reaction>
</comment>
<evidence type="ECO:0000256" key="2">
    <source>
        <dbReference type="ARBA" id="ARBA00009848"/>
    </source>
</evidence>
<evidence type="ECO:0000256" key="5">
    <source>
        <dbReference type="ARBA" id="ARBA00022692"/>
    </source>
</evidence>
<dbReference type="FunFam" id="2.60.490.10:FF:000001">
    <property type="entry name" value="P2X purinoceptor"/>
    <property type="match status" value="1"/>
</dbReference>
<evidence type="ECO:0000256" key="1">
    <source>
        <dbReference type="ARBA" id="ARBA00004651"/>
    </source>
</evidence>
<evidence type="ECO:0000256" key="3">
    <source>
        <dbReference type="ARBA" id="ARBA00022448"/>
    </source>
</evidence>
<evidence type="ECO:0000313" key="15">
    <source>
        <dbReference type="Ensembl" id="ENSSSCP00015006410.1"/>
    </source>
</evidence>
<dbReference type="Pfam" id="PF00864">
    <property type="entry name" value="P2X_receptor"/>
    <property type="match status" value="1"/>
</dbReference>
<keyword evidence="5" id="KW-0812">Transmembrane</keyword>
<evidence type="ECO:0000256" key="9">
    <source>
        <dbReference type="ARBA" id="ARBA00023157"/>
    </source>
</evidence>
<keyword evidence="9" id="KW-1015">Disulfide bond</keyword>
<feature type="region of interest" description="Disordered" evidence="14">
    <location>
        <begin position="368"/>
        <end position="406"/>
    </location>
</feature>
<dbReference type="Gene3D" id="1.10.287.940">
    <property type="entry name" value="atp-gated p2x4 ion channel"/>
    <property type="match status" value="1"/>
</dbReference>
<dbReference type="GO" id="GO:0033198">
    <property type="term" value="P:response to ATP"/>
    <property type="evidence" value="ECO:0007669"/>
    <property type="project" value="InterPro"/>
</dbReference>
<evidence type="ECO:0000256" key="10">
    <source>
        <dbReference type="ARBA" id="ARBA00023180"/>
    </source>
</evidence>
<keyword evidence="10" id="KW-0325">Glycoprotein</keyword>
<evidence type="ECO:0000256" key="7">
    <source>
        <dbReference type="ARBA" id="ARBA00023065"/>
    </source>
</evidence>
<dbReference type="NCBIfam" id="TIGR00863">
    <property type="entry name" value="P2X"/>
    <property type="match status" value="1"/>
</dbReference>
<dbReference type="GO" id="GO:0098794">
    <property type="term" value="C:postsynapse"/>
    <property type="evidence" value="ECO:0007669"/>
    <property type="project" value="GOC"/>
</dbReference>
<dbReference type="GO" id="GO:0005886">
    <property type="term" value="C:plasma membrane"/>
    <property type="evidence" value="ECO:0007669"/>
    <property type="project" value="UniProtKB-SubCell"/>
</dbReference>
<feature type="compositionally biased region" description="Gly residues" evidence="14">
    <location>
        <begin position="384"/>
        <end position="397"/>
    </location>
</feature>
<keyword evidence="7" id="KW-0406">Ion transport</keyword>
<dbReference type="InterPro" id="IPR001429">
    <property type="entry name" value="P2X_purnocptor"/>
</dbReference>
<dbReference type="PANTHER" id="PTHR10125:SF21">
    <property type="entry name" value="P2X PURINOCEPTOR 6"/>
    <property type="match status" value="1"/>
</dbReference>
<dbReference type="Ensembl" id="ENSSSCT00015016471.1">
    <property type="protein sequence ID" value="ENSSSCP00015006410.1"/>
    <property type="gene ID" value="ENSSSCG00015012471.1"/>
</dbReference>
<evidence type="ECO:0000256" key="8">
    <source>
        <dbReference type="ARBA" id="ARBA00023136"/>
    </source>
</evidence>
<keyword evidence="4" id="KW-1003">Cell membrane</keyword>
<dbReference type="InterPro" id="IPR003049">
    <property type="entry name" value="P2X6_purnocptor"/>
</dbReference>
<keyword evidence="11" id="KW-1071">Ligand-gated ion channel</keyword>
<dbReference type="PRINTS" id="PR01307">
    <property type="entry name" value="P2XRECEPTOR"/>
</dbReference>
<dbReference type="InterPro" id="IPR027309">
    <property type="entry name" value="P2X_extracellular_dom_sf"/>
</dbReference>
<dbReference type="GO" id="GO:0005524">
    <property type="term" value="F:ATP binding"/>
    <property type="evidence" value="ECO:0007669"/>
    <property type="project" value="InterPro"/>
</dbReference>
<comment type="similarity">
    <text evidence="2">Belongs to the P2X receptor family.</text>
</comment>
<evidence type="ECO:0000256" key="6">
    <source>
        <dbReference type="ARBA" id="ARBA00022989"/>
    </source>
</evidence>
<keyword evidence="12" id="KW-0407">Ion channel</keyword>
<dbReference type="PANTHER" id="PTHR10125">
    <property type="entry name" value="P2X PURINOCEPTOR"/>
    <property type="match status" value="1"/>
</dbReference>
<protein>
    <recommendedName>
        <fullName evidence="17">P2X purinoceptor</fullName>
    </recommendedName>
</protein>
<evidence type="ECO:0000256" key="4">
    <source>
        <dbReference type="ARBA" id="ARBA00022475"/>
    </source>
</evidence>
<dbReference type="GO" id="GO:0001614">
    <property type="term" value="F:purinergic nucleotide receptor activity"/>
    <property type="evidence" value="ECO:0007669"/>
    <property type="project" value="InterPro"/>
</dbReference>
<evidence type="ECO:0000256" key="13">
    <source>
        <dbReference type="ARBA" id="ARBA00036634"/>
    </source>
</evidence>
<dbReference type="PRINTS" id="PR01313">
    <property type="entry name" value="P2X6RECEPTOR"/>
</dbReference>
<evidence type="ECO:0000256" key="14">
    <source>
        <dbReference type="SAM" id="MobiDB-lite"/>
    </source>
</evidence>
<dbReference type="AlphaFoldDB" id="A0A8D0TW02"/>
<sequence>MGSPGATVGWGLLDYKTEKYVMTRNWRVGALQRLLQLGVMVYVVGWALLAKKGYQEQDLDPQISVITKLKGVSVTQIKELGNRLWDVADFVKPPQGENVFFLVTNFLVTPEQVQGRCPEHPSIPLANCWADEDCPEGETGTHSHGIKTGQCVVFNGTHRTCEIWGWCPVESGAVPLKPLLVQAENFTLFIKNTVTFSKFNFSKSNALETQDPLYFKQCRYDPRSSPSCPVFRIGDLIATAGGVFEDLALLGGAVVVYIRWDCDLDTARGSECLPSYSFQLQERSYNFRTATHWWEASGVEARSLLKLYGIRFDILVTGRVGGQGQVGLGSDSQGCKAYPHLSGREIRAHPHSHHSGHRSSLAGRGEWLQQVGPRPTPGTATPQRGGGEVEGAGGGPATGPPCSHRSHSSVTCCSCTWMDKLISTGGPSTRRQRLQR</sequence>
<evidence type="ECO:0008006" key="17">
    <source>
        <dbReference type="Google" id="ProtNLM"/>
    </source>
</evidence>
<dbReference type="GO" id="GO:0004931">
    <property type="term" value="F:extracellularly ATP-gated monoatomic cation channel activity"/>
    <property type="evidence" value="ECO:0007669"/>
    <property type="project" value="InterPro"/>
</dbReference>
<dbReference type="Proteomes" id="UP000694726">
    <property type="component" value="Unplaced"/>
</dbReference>
<organism evidence="15 16">
    <name type="scientific">Sus scrofa</name>
    <name type="common">Pig</name>
    <dbReference type="NCBI Taxonomy" id="9823"/>
    <lineage>
        <taxon>Eukaryota</taxon>
        <taxon>Metazoa</taxon>
        <taxon>Chordata</taxon>
        <taxon>Craniata</taxon>
        <taxon>Vertebrata</taxon>
        <taxon>Euteleostomi</taxon>
        <taxon>Mammalia</taxon>
        <taxon>Eutheria</taxon>
        <taxon>Laurasiatheria</taxon>
        <taxon>Artiodactyla</taxon>
        <taxon>Suina</taxon>
        <taxon>Suidae</taxon>
        <taxon>Sus</taxon>
    </lineage>
</organism>
<comment type="subcellular location">
    <subcellularLocation>
        <location evidence="1">Cell membrane</location>
        <topology evidence="1">Multi-pass membrane protein</topology>
    </subcellularLocation>
</comment>
<evidence type="ECO:0000256" key="12">
    <source>
        <dbReference type="ARBA" id="ARBA00023303"/>
    </source>
</evidence>
<dbReference type="Gene3D" id="2.60.490.10">
    <property type="entry name" value="atp-gated p2x4 ion channel domain"/>
    <property type="match status" value="1"/>
</dbReference>